<organism evidence="1 2">
    <name type="scientific">Phytophthora megakarya</name>
    <dbReference type="NCBI Taxonomy" id="4795"/>
    <lineage>
        <taxon>Eukaryota</taxon>
        <taxon>Sar</taxon>
        <taxon>Stramenopiles</taxon>
        <taxon>Oomycota</taxon>
        <taxon>Peronosporomycetes</taxon>
        <taxon>Peronosporales</taxon>
        <taxon>Peronosporaceae</taxon>
        <taxon>Phytophthora</taxon>
    </lineage>
</organism>
<reference evidence="2" key="1">
    <citation type="submission" date="2017-03" db="EMBL/GenBank/DDBJ databases">
        <title>Phytopthora megakarya and P. palmivora, two closely related causual agents of cacao black pod achieved similar genome size and gene model numbers by different mechanisms.</title>
        <authorList>
            <person name="Ali S."/>
            <person name="Shao J."/>
            <person name="Larry D.J."/>
            <person name="Kronmiller B."/>
            <person name="Shen D."/>
            <person name="Strem M.D."/>
            <person name="Melnick R.L."/>
            <person name="Guiltinan M.J."/>
            <person name="Tyler B.M."/>
            <person name="Meinhardt L.W."/>
            <person name="Bailey B.A."/>
        </authorList>
    </citation>
    <scope>NUCLEOTIDE SEQUENCE [LARGE SCALE GENOMIC DNA]</scope>
    <source>
        <strain evidence="2">zdho120</strain>
    </source>
</reference>
<name>A0A225WX71_9STRA</name>
<gene>
    <name evidence="1" type="ORF">PHMEG_0003050</name>
</gene>
<dbReference type="Proteomes" id="UP000198211">
    <property type="component" value="Unassembled WGS sequence"/>
</dbReference>
<dbReference type="AlphaFoldDB" id="A0A225WX71"/>
<evidence type="ECO:0000313" key="2">
    <source>
        <dbReference type="Proteomes" id="UP000198211"/>
    </source>
</evidence>
<accession>A0A225WX71</accession>
<protein>
    <submittedName>
        <fullName evidence="1">Uncharacterized protein</fullName>
    </submittedName>
</protein>
<sequence length="68" mass="7855">MMYLYTNASTSTDYQDAFLLCLLYKSISTDAGNVFFIRFIRVKTSEEQALSSLTKTLPRACYWLLRSP</sequence>
<comment type="caution">
    <text evidence="1">The sequence shown here is derived from an EMBL/GenBank/DDBJ whole genome shotgun (WGS) entry which is preliminary data.</text>
</comment>
<evidence type="ECO:0000313" key="1">
    <source>
        <dbReference type="EMBL" id="OWZ22261.1"/>
    </source>
</evidence>
<dbReference type="EMBL" id="NBNE01000149">
    <property type="protein sequence ID" value="OWZ22261.1"/>
    <property type="molecule type" value="Genomic_DNA"/>
</dbReference>
<keyword evidence="2" id="KW-1185">Reference proteome</keyword>
<proteinExistence type="predicted"/>